<dbReference type="SUPFAM" id="SSF49503">
    <property type="entry name" value="Cupredoxins"/>
    <property type="match status" value="1"/>
</dbReference>
<protein>
    <submittedName>
        <fullName evidence="6">Uncharacterized copper-binding protein, cupredoxin-like subfamily</fullName>
    </submittedName>
</protein>
<keyword evidence="7" id="KW-1185">Reference proteome</keyword>
<evidence type="ECO:0000259" key="5">
    <source>
        <dbReference type="Pfam" id="PF00127"/>
    </source>
</evidence>
<organism evidence="6 7">
    <name type="scientific">Lutimaribacter pacificus</name>
    <dbReference type="NCBI Taxonomy" id="391948"/>
    <lineage>
        <taxon>Bacteria</taxon>
        <taxon>Pseudomonadati</taxon>
        <taxon>Pseudomonadota</taxon>
        <taxon>Alphaproteobacteria</taxon>
        <taxon>Rhodobacterales</taxon>
        <taxon>Roseobacteraceae</taxon>
        <taxon>Lutimaribacter</taxon>
    </lineage>
</organism>
<dbReference type="Gene3D" id="2.60.40.420">
    <property type="entry name" value="Cupredoxins - blue copper proteins"/>
    <property type="match status" value="1"/>
</dbReference>
<dbReference type="InterPro" id="IPR008972">
    <property type="entry name" value="Cupredoxin"/>
</dbReference>
<dbReference type="RefSeq" id="WP_223228149.1">
    <property type="nucleotide sequence ID" value="NZ_FNIO01000010.1"/>
</dbReference>
<evidence type="ECO:0000256" key="4">
    <source>
        <dbReference type="SAM" id="SignalP"/>
    </source>
</evidence>
<dbReference type="PANTHER" id="PTHR38439:SF3">
    <property type="entry name" value="COPPER-RESISTANT CUPROPROTEIN COPI"/>
    <property type="match status" value="1"/>
</dbReference>
<keyword evidence="1" id="KW-0479">Metal-binding</keyword>
<dbReference type="CDD" id="cd04211">
    <property type="entry name" value="Cupredoxin_like_2"/>
    <property type="match status" value="1"/>
</dbReference>
<evidence type="ECO:0000313" key="6">
    <source>
        <dbReference type="EMBL" id="SHK91433.1"/>
    </source>
</evidence>
<name>A0A1H0MGH8_9RHOB</name>
<feature type="region of interest" description="Disordered" evidence="3">
    <location>
        <begin position="22"/>
        <end position="60"/>
    </location>
</feature>
<dbReference type="InterPro" id="IPR000923">
    <property type="entry name" value="BlueCu_1"/>
</dbReference>
<dbReference type="Proteomes" id="UP000324252">
    <property type="component" value="Unassembled WGS sequence"/>
</dbReference>
<dbReference type="PROSITE" id="PS00079">
    <property type="entry name" value="MULTICOPPER_OXIDASE1"/>
    <property type="match status" value="1"/>
</dbReference>
<feature type="signal peptide" evidence="4">
    <location>
        <begin position="1"/>
        <end position="19"/>
    </location>
</feature>
<dbReference type="Pfam" id="PF00127">
    <property type="entry name" value="Copper-bind"/>
    <property type="match status" value="1"/>
</dbReference>
<dbReference type="InterPro" id="IPR050845">
    <property type="entry name" value="Cu-binding_ET"/>
</dbReference>
<dbReference type="AlphaFoldDB" id="A0A1H0MGH8"/>
<dbReference type="EMBL" id="FQZZ01000013">
    <property type="protein sequence ID" value="SHK91433.1"/>
    <property type="molecule type" value="Genomic_DNA"/>
</dbReference>
<feature type="domain" description="Blue (type 1) copper" evidence="5">
    <location>
        <begin position="78"/>
        <end position="179"/>
    </location>
</feature>
<keyword evidence="4" id="KW-0732">Signal</keyword>
<feature type="compositionally biased region" description="Basic and acidic residues" evidence="3">
    <location>
        <begin position="27"/>
        <end position="51"/>
    </location>
</feature>
<feature type="chain" id="PRO_5015064907" evidence="4">
    <location>
        <begin position="20"/>
        <end position="179"/>
    </location>
</feature>
<dbReference type="PANTHER" id="PTHR38439">
    <property type="entry name" value="AURACYANIN-B"/>
    <property type="match status" value="1"/>
</dbReference>
<keyword evidence="2" id="KW-0186">Copper</keyword>
<reference evidence="6 7" key="1">
    <citation type="submission" date="2016-11" db="EMBL/GenBank/DDBJ databases">
        <authorList>
            <person name="Varghese N."/>
            <person name="Submissions S."/>
        </authorList>
    </citation>
    <scope>NUCLEOTIDE SEQUENCE [LARGE SCALE GENOMIC DNA]</scope>
    <source>
        <strain evidence="6 7">DSM 29620</strain>
    </source>
</reference>
<proteinExistence type="predicted"/>
<evidence type="ECO:0000256" key="2">
    <source>
        <dbReference type="ARBA" id="ARBA00023008"/>
    </source>
</evidence>
<sequence>MKKALAVLAIALSPTLVLAAGTHSGGHGHDETKPAAGHGHSDNHAHGHEDGMAVGKPAEANPTRTIKVVMKEDYEGDNLYIFDQKELTFVAGETVRLHIVNEGEEVHEFVMDTMEANAEHKELMAKFPEMEHDDPNAVRLEPGQEGEILWTFVNAGTFEFACLLPGHYEAGMHGPLIVN</sequence>
<evidence type="ECO:0000313" key="7">
    <source>
        <dbReference type="Proteomes" id="UP000324252"/>
    </source>
</evidence>
<gene>
    <name evidence="6" type="ORF">SAMN05444142_1135</name>
</gene>
<dbReference type="GO" id="GO:0005507">
    <property type="term" value="F:copper ion binding"/>
    <property type="evidence" value="ECO:0007669"/>
    <property type="project" value="InterPro"/>
</dbReference>
<evidence type="ECO:0000256" key="1">
    <source>
        <dbReference type="ARBA" id="ARBA00022723"/>
    </source>
</evidence>
<accession>A0A1H0MGH8</accession>
<dbReference type="GO" id="GO:0009055">
    <property type="term" value="F:electron transfer activity"/>
    <property type="evidence" value="ECO:0007669"/>
    <property type="project" value="InterPro"/>
</dbReference>
<evidence type="ECO:0000256" key="3">
    <source>
        <dbReference type="SAM" id="MobiDB-lite"/>
    </source>
</evidence>
<dbReference type="InterPro" id="IPR033138">
    <property type="entry name" value="Cu_oxidase_CS"/>
</dbReference>